<dbReference type="PANTHER" id="PTHR12697">
    <property type="entry name" value="PBS LYASE HEAT-LIKE PROTEIN"/>
    <property type="match status" value="1"/>
</dbReference>
<dbReference type="Proteomes" id="UP001642484">
    <property type="component" value="Unassembled WGS sequence"/>
</dbReference>
<reference evidence="2 3" key="1">
    <citation type="submission" date="2024-02" db="EMBL/GenBank/DDBJ databases">
        <authorList>
            <person name="Chen Y."/>
            <person name="Shah S."/>
            <person name="Dougan E. K."/>
            <person name="Thang M."/>
            <person name="Chan C."/>
        </authorList>
    </citation>
    <scope>NUCLEOTIDE SEQUENCE [LARGE SCALE GENOMIC DNA]</scope>
</reference>
<organism evidence="2 3">
    <name type="scientific">Durusdinium trenchii</name>
    <dbReference type="NCBI Taxonomy" id="1381693"/>
    <lineage>
        <taxon>Eukaryota</taxon>
        <taxon>Sar</taxon>
        <taxon>Alveolata</taxon>
        <taxon>Dinophyceae</taxon>
        <taxon>Suessiales</taxon>
        <taxon>Symbiodiniaceae</taxon>
        <taxon>Durusdinium</taxon>
    </lineage>
</organism>
<feature type="region of interest" description="Disordered" evidence="1">
    <location>
        <begin position="388"/>
        <end position="422"/>
    </location>
</feature>
<feature type="region of interest" description="Disordered" evidence="1">
    <location>
        <begin position="1"/>
        <end position="53"/>
    </location>
</feature>
<proteinExistence type="predicted"/>
<name>A0ABP0QXD0_9DINO</name>
<evidence type="ECO:0000256" key="1">
    <source>
        <dbReference type="SAM" id="MobiDB-lite"/>
    </source>
</evidence>
<dbReference type="PANTHER" id="PTHR12697:SF5">
    <property type="entry name" value="DEOXYHYPUSINE HYDROXYLASE"/>
    <property type="match status" value="1"/>
</dbReference>
<feature type="compositionally biased region" description="Basic residues" evidence="1">
    <location>
        <begin position="412"/>
        <end position="422"/>
    </location>
</feature>
<dbReference type="InterPro" id="IPR011989">
    <property type="entry name" value="ARM-like"/>
</dbReference>
<evidence type="ECO:0000313" key="2">
    <source>
        <dbReference type="EMBL" id="CAK9092970.1"/>
    </source>
</evidence>
<dbReference type="Gene3D" id="1.25.10.10">
    <property type="entry name" value="Leucine-rich Repeat Variant"/>
    <property type="match status" value="3"/>
</dbReference>
<protein>
    <submittedName>
        <fullName evidence="2">Uncharacterized protein</fullName>
    </submittedName>
</protein>
<dbReference type="SMART" id="SM00567">
    <property type="entry name" value="EZ_HEAT"/>
    <property type="match status" value="5"/>
</dbReference>
<sequence>MVMSQATSRKIGPALPPRGATHIAFTEVHEKPHPKTGPGDSDPQAPDALSVSNCRRGELPPSGWSNKWSPATKRASLLGALEESQMHVVYALRPHSDVWQESVRAVQLEQAELDRLLREKVATKPRPTQKQRVKEAIQWLLEAGASLEALCADASPEVRKSAASLLAEGEGAAGRCAALLQSDDATSRSTAAEALGRLGKDAGAYGAQLAQLLGDADTTVRMTVTATLGKLGGSMAKHCVEKLESEKPREREAACEALGLMGTAASEHAAAVAELLQDSDWQVPTAAASALKRMGPCAARHCAEVLGRCRVLSRPAVSEAIVRIGGVEAAESLVPLLSSRNEGVRQHACECMGQLGAEAKAFVQFLVPLKEDSDREVKRAALQALMKLGCGPRPPQDLGNGDDIPPPPNRGGKGKGKRKDGK</sequence>
<evidence type="ECO:0000313" key="3">
    <source>
        <dbReference type="Proteomes" id="UP001642484"/>
    </source>
</evidence>
<comment type="caution">
    <text evidence="2">The sequence shown here is derived from an EMBL/GenBank/DDBJ whole genome shotgun (WGS) entry which is preliminary data.</text>
</comment>
<accession>A0ABP0QXD0</accession>
<dbReference type="Pfam" id="PF13646">
    <property type="entry name" value="HEAT_2"/>
    <property type="match status" value="2"/>
</dbReference>
<gene>
    <name evidence="2" type="ORF">CCMP2556_LOCUS44471</name>
</gene>
<dbReference type="SUPFAM" id="SSF48371">
    <property type="entry name" value="ARM repeat"/>
    <property type="match status" value="1"/>
</dbReference>
<dbReference type="EMBL" id="CAXAMN010025139">
    <property type="protein sequence ID" value="CAK9092970.1"/>
    <property type="molecule type" value="Genomic_DNA"/>
</dbReference>
<dbReference type="InterPro" id="IPR004155">
    <property type="entry name" value="PBS_lyase_HEAT"/>
</dbReference>
<dbReference type="InterPro" id="IPR016024">
    <property type="entry name" value="ARM-type_fold"/>
</dbReference>
<keyword evidence="3" id="KW-1185">Reference proteome</keyword>